<evidence type="ECO:0000256" key="4">
    <source>
        <dbReference type="ARBA" id="ARBA00022837"/>
    </source>
</evidence>
<gene>
    <name evidence="6" type="ORF">SAMN03084138_04220</name>
</gene>
<dbReference type="RefSeq" id="WP_074928496.1">
    <property type="nucleotide sequence ID" value="NZ_FOWR01000045.1"/>
</dbReference>
<name>A0A1I5W8T5_9GAMM</name>
<accession>A0A1I5W8T5</accession>
<dbReference type="GeneID" id="35873274"/>
<sequence>MIANNKIFALSVGIFFLLTGCGGEKDASTGGEDSASNGTQKVEVKGIPSGYDVTGCIDNDGDYSCDTQEVPLDKLTVSSDVGDNALILTKLSPPADIGSAAYQSYNGVRTIATPAKSLSTSPLDALAHGLHLLAQTYQKPEDQSSGVTLRALGETNVSGLRIYFGKHPIHSHEDALNVLKNTFSLDGTKVQNEAILQALNMNLERLGEQGLGLGDALPANIKTMAESLVNLTVQSQSICERYPEYCAGNPDDTYPPIDLSSITPLPEATVTPADCVRYEYGNCVEWVGPMPSTVIFSNALQFSKNDAAEIASHARDKSGKTNTMDHAVTALQCNDNEIKNLYLYGLNDNFGTSNTEVTNPLGQAAVYASLLPSYGLAVSDYDFNATQHTKAALIETLSGIPTSINAGRVIIGLRENSLSLSDTPIFNSSVIFGSLQNNAWFGELGQTIINTWTSYGDDVYASPLSTTMSQGYGHNLLAQLQSGQQTDVMAGTLLNVDFIAIAACEDAPEPSGQPVADLLEEVKNGFECAANEQYMEIVGGDFDDFTGGADPHTAGAYLNSFAQIEYDTAIAKQHTFADSLDIAFPNSTVTHATFAINTRPSAPGAANDVIAFGDFTSGVPTNSPFVASVQPGGTATSNNGTLRIVNESQPFNDASQPGVSLNMPDMLNSGATDFDVIVGDQTEVDGTLLMLCLGQNCIDTDGDGYCDEEEKEVGSDPSNPHSTPDDLDGDGYPNNIDCNPTDPDVNIDCTVDVVYPESCNTEYTLALHEAGNWVFAGTNTPPNVGNAFTTYPPNPAWAGVIWDGDMDDDGVNFGPNDTWFNFGSAPNTTHVLQNDFCACGDVKVTIEDMKSDNEGYIDIINTDPQAGLMNRLVSRTAGHSQVTMASWGPVESGVWQASGNGSAVDYTLEFGVKNYSGPSGGAVQGSLAFVGHLGACTSMDEVNGGVDTTWPRPLVVDDIAISVGDIAIVEDNQGGGSVVFDVTDAICDAEDISTGTGWCGGGFSLPAKPSPILASVSAASGTVIPPETGLTPLVECVDGSLQAVWYDDATDEYYRSPLNLACDLSAWPPTAL</sequence>
<evidence type="ECO:0008006" key="8">
    <source>
        <dbReference type="Google" id="ProtNLM"/>
    </source>
</evidence>
<feature type="region of interest" description="Disordered" evidence="5">
    <location>
        <begin position="704"/>
        <end position="731"/>
    </location>
</feature>
<proteinExistence type="predicted"/>
<dbReference type="EMBL" id="FOWR01000045">
    <property type="protein sequence ID" value="SFQ16017.1"/>
    <property type="molecule type" value="Genomic_DNA"/>
</dbReference>
<reference evidence="6 7" key="1">
    <citation type="submission" date="2016-10" db="EMBL/GenBank/DDBJ databases">
        <authorList>
            <person name="de Groot N.N."/>
        </authorList>
    </citation>
    <scope>NUCLEOTIDE SEQUENCE [LARGE SCALE GENOMIC DNA]</scope>
    <source>
        <strain evidence="6 7">DSM 15893</strain>
    </source>
</reference>
<evidence type="ECO:0000256" key="5">
    <source>
        <dbReference type="SAM" id="MobiDB-lite"/>
    </source>
</evidence>
<dbReference type="InterPro" id="IPR059100">
    <property type="entry name" value="TSP3_bac"/>
</dbReference>
<evidence type="ECO:0000313" key="7">
    <source>
        <dbReference type="Proteomes" id="UP000182692"/>
    </source>
</evidence>
<dbReference type="OrthoDB" id="9815730at2"/>
<dbReference type="Proteomes" id="UP000182692">
    <property type="component" value="Unassembled WGS sequence"/>
</dbReference>
<evidence type="ECO:0000256" key="2">
    <source>
        <dbReference type="ARBA" id="ARBA00022525"/>
    </source>
</evidence>
<organism evidence="6 7">
    <name type="scientific">Enterovibrio norvegicus DSM 15893</name>
    <dbReference type="NCBI Taxonomy" id="1121869"/>
    <lineage>
        <taxon>Bacteria</taxon>
        <taxon>Pseudomonadati</taxon>
        <taxon>Pseudomonadota</taxon>
        <taxon>Gammaproteobacteria</taxon>
        <taxon>Vibrionales</taxon>
        <taxon>Vibrionaceae</taxon>
        <taxon>Enterovibrio</taxon>
    </lineage>
</organism>
<dbReference type="AlphaFoldDB" id="A0A1I5W8T5"/>
<dbReference type="Pfam" id="PF18884">
    <property type="entry name" value="TSP3_bac"/>
    <property type="match status" value="1"/>
</dbReference>
<keyword evidence="2" id="KW-0964">Secreted</keyword>
<dbReference type="PROSITE" id="PS51257">
    <property type="entry name" value="PROKAR_LIPOPROTEIN"/>
    <property type="match status" value="1"/>
</dbReference>
<evidence type="ECO:0000256" key="1">
    <source>
        <dbReference type="ARBA" id="ARBA00004613"/>
    </source>
</evidence>
<evidence type="ECO:0000256" key="3">
    <source>
        <dbReference type="ARBA" id="ARBA00022729"/>
    </source>
</evidence>
<keyword evidence="4" id="KW-0106">Calcium</keyword>
<keyword evidence="3" id="KW-0732">Signal</keyword>
<protein>
    <recommendedName>
        <fullName evidence="8">Thrombospondin type 3 repeat-containing protein</fullName>
    </recommendedName>
</protein>
<comment type="subcellular location">
    <subcellularLocation>
        <location evidence="1">Secreted</location>
    </subcellularLocation>
</comment>
<evidence type="ECO:0000313" key="6">
    <source>
        <dbReference type="EMBL" id="SFQ16017.1"/>
    </source>
</evidence>